<evidence type="ECO:0000313" key="2">
    <source>
        <dbReference type="Proteomes" id="UP000009399"/>
    </source>
</evidence>
<dbReference type="GO" id="GO:0004386">
    <property type="term" value="F:helicase activity"/>
    <property type="evidence" value="ECO:0007669"/>
    <property type="project" value="UniProtKB-KW"/>
</dbReference>
<dbReference type="AlphaFoldDB" id="A0AAI8AN02"/>
<keyword evidence="1" id="KW-0378">Hydrolase</keyword>
<accession>A0AAI8AN02</accession>
<protein>
    <submittedName>
        <fullName evidence="1">Helicase</fullName>
    </submittedName>
</protein>
<keyword evidence="1" id="KW-0547">Nucleotide-binding</keyword>
<dbReference type="KEGG" id="mhs:MOS_370"/>
<gene>
    <name evidence="1" type="ORF">MOS_370</name>
</gene>
<proteinExistence type="predicted"/>
<dbReference type="Proteomes" id="UP000009399">
    <property type="component" value="Chromosome"/>
</dbReference>
<dbReference type="GeneID" id="93248487"/>
<dbReference type="EMBL" id="CP003914">
    <property type="protein sequence ID" value="AFX74294.1"/>
    <property type="molecule type" value="Genomic_DNA"/>
</dbReference>
<organism evidence="1 2">
    <name type="scientific">Mesomycoplasma hyorhinis SK76</name>
    <dbReference type="NCBI Taxonomy" id="1118964"/>
    <lineage>
        <taxon>Bacteria</taxon>
        <taxon>Bacillati</taxon>
        <taxon>Mycoplasmatota</taxon>
        <taxon>Mycoplasmoidales</taxon>
        <taxon>Metamycoplasmataceae</taxon>
        <taxon>Mesomycoplasma</taxon>
    </lineage>
</organism>
<reference evidence="1 2" key="1">
    <citation type="journal article" date="2013" name="Genome Announc.">
        <title>Complete Genome Sequence of Mycoplasma hyorhinis Strain SK76.</title>
        <authorList>
            <person name="Goodison S."/>
            <person name="Urquidi V."/>
            <person name="Kumar D."/>
            <person name="Reyes L."/>
            <person name="Rosser C.J."/>
        </authorList>
    </citation>
    <scope>NUCLEOTIDE SEQUENCE [LARGE SCALE GENOMIC DNA]</scope>
    <source>
        <strain evidence="1 2">SK76</strain>
    </source>
</reference>
<name>A0AAI8AN02_MESHY</name>
<keyword evidence="1" id="KW-0347">Helicase</keyword>
<keyword evidence="1" id="KW-0067">ATP-binding</keyword>
<sequence length="155" mass="18232">MYLINNNFINNLEDLLVEESEEQMEEIILTLNYGGLFGINNINNYLQNKNNNKLYVFGFKKFKKGDPVLFYKDKDNYIIPQYTKGKILNIYISENETIYFDIELSITIDLVENSPEVDNIQILKSTIYKNAKNTVVKITTKYNNEEPNKLHLPFE</sequence>
<evidence type="ECO:0000313" key="1">
    <source>
        <dbReference type="EMBL" id="AFX74294.1"/>
    </source>
</evidence>
<dbReference type="RefSeq" id="WP_014582519.1">
    <property type="nucleotide sequence ID" value="NC_019552.1"/>
</dbReference>